<protein>
    <submittedName>
        <fullName evidence="2">Uncharacterized protein</fullName>
    </submittedName>
</protein>
<evidence type="ECO:0000256" key="1">
    <source>
        <dbReference type="SAM" id="MobiDB-lite"/>
    </source>
</evidence>
<name>A0A5C4J9E6_9ACTN</name>
<comment type="caution">
    <text evidence="2">The sequence shown here is derived from an EMBL/GenBank/DDBJ whole genome shotgun (WGS) entry which is preliminary data.</text>
</comment>
<dbReference type="Proteomes" id="UP000309174">
    <property type="component" value="Unassembled WGS sequence"/>
</dbReference>
<keyword evidence="3" id="KW-1185">Reference proteome</keyword>
<accession>A0A5C4J9E6</accession>
<dbReference type="AlphaFoldDB" id="A0A5C4J9E6"/>
<feature type="compositionally biased region" description="Low complexity" evidence="1">
    <location>
        <begin position="83"/>
        <end position="97"/>
    </location>
</feature>
<organism evidence="2 3">
    <name type="scientific">Actinomadura soli</name>
    <dbReference type="NCBI Taxonomy" id="2508997"/>
    <lineage>
        <taxon>Bacteria</taxon>
        <taxon>Bacillati</taxon>
        <taxon>Actinomycetota</taxon>
        <taxon>Actinomycetes</taxon>
        <taxon>Streptosporangiales</taxon>
        <taxon>Thermomonosporaceae</taxon>
        <taxon>Actinomadura</taxon>
    </lineage>
</organism>
<feature type="region of interest" description="Disordered" evidence="1">
    <location>
        <begin position="83"/>
        <end position="103"/>
    </location>
</feature>
<dbReference type="EMBL" id="VCKW01000142">
    <property type="protein sequence ID" value="TMQ93628.1"/>
    <property type="molecule type" value="Genomic_DNA"/>
</dbReference>
<dbReference type="OrthoDB" id="7281941at2"/>
<reference evidence="2 3" key="1">
    <citation type="submission" date="2019-05" db="EMBL/GenBank/DDBJ databases">
        <title>Draft genome sequence of Actinomadura sp. 14C53.</title>
        <authorList>
            <person name="Saricaoglu S."/>
            <person name="Isik K."/>
        </authorList>
    </citation>
    <scope>NUCLEOTIDE SEQUENCE [LARGE SCALE GENOMIC DNA]</scope>
    <source>
        <strain evidence="2 3">14C53</strain>
    </source>
</reference>
<dbReference type="Pfam" id="PF19812">
    <property type="entry name" value="DUF6295"/>
    <property type="match status" value="1"/>
</dbReference>
<sequence>MCTYQTITVDLDGAAKGANGWFTLTGGAVYVDHPFHACHEHTVNIDFTNAGDGPSARVAVELTEESALALVEAVQKALASAPPGLASAAGSPAAGRGADAGPG</sequence>
<gene>
    <name evidence="2" type="ORF">ETD83_25095</name>
</gene>
<dbReference type="RefSeq" id="WP_138647667.1">
    <property type="nucleotide sequence ID" value="NZ_VCKW01000142.1"/>
</dbReference>
<proteinExistence type="predicted"/>
<evidence type="ECO:0000313" key="2">
    <source>
        <dbReference type="EMBL" id="TMQ93628.1"/>
    </source>
</evidence>
<dbReference type="InterPro" id="IPR046262">
    <property type="entry name" value="DUF6295"/>
</dbReference>
<evidence type="ECO:0000313" key="3">
    <source>
        <dbReference type="Proteomes" id="UP000309174"/>
    </source>
</evidence>